<dbReference type="EMBL" id="CP026100">
    <property type="protein sequence ID" value="AYV49162.1"/>
    <property type="molecule type" value="Genomic_DNA"/>
</dbReference>
<dbReference type="OrthoDB" id="196625at2"/>
<evidence type="ECO:0000313" key="2">
    <source>
        <dbReference type="EMBL" id="AYV49162.1"/>
    </source>
</evidence>
<dbReference type="InterPro" id="IPR012296">
    <property type="entry name" value="Nuclease_put_TT1808"/>
</dbReference>
<dbReference type="KEGG" id="cfh:C1707_24525"/>
<gene>
    <name evidence="2" type="ORF">C1707_24525</name>
    <name evidence="3" type="ORF">CFHF_12580</name>
</gene>
<dbReference type="Proteomes" id="UP000281192">
    <property type="component" value="Chromosome"/>
</dbReference>
<dbReference type="AlphaFoldDB" id="A0A2N5CT24"/>
<organism evidence="3 4">
    <name type="scientific">Caulobacter flavus</name>
    <dbReference type="NCBI Taxonomy" id="1679497"/>
    <lineage>
        <taxon>Bacteria</taxon>
        <taxon>Pseudomonadati</taxon>
        <taxon>Pseudomonadota</taxon>
        <taxon>Alphaproteobacteria</taxon>
        <taxon>Caulobacterales</taxon>
        <taxon>Caulobacteraceae</taxon>
        <taxon>Caulobacter</taxon>
    </lineage>
</organism>
<protein>
    <recommendedName>
        <fullName evidence="1">Putative restriction endonuclease domain-containing protein</fullName>
    </recommendedName>
</protein>
<evidence type="ECO:0000313" key="4">
    <source>
        <dbReference type="Proteomes" id="UP000234483"/>
    </source>
</evidence>
<evidence type="ECO:0000313" key="5">
    <source>
        <dbReference type="Proteomes" id="UP000281192"/>
    </source>
</evidence>
<evidence type="ECO:0000259" key="1">
    <source>
        <dbReference type="Pfam" id="PF05685"/>
    </source>
</evidence>
<proteinExistence type="predicted"/>
<sequence>MSTTFGPSGSPFDRSAESMAEHGVTEFLLTVDDLETMVRAGVFDRDDATRVELEDGRLVRMSSESMPHARAAARLSLALNLALARLDLTERYEVLNGGTVRVSETSAFDPDGAVIARDAEAFFLRPDQVFLVIESSLATLKRDLGSKSRSYAAAGIAEYWVIDVKHANLHVFRRPFDGDWTERLTLTADDSVSPLFASDADIALKSVS</sequence>
<dbReference type="CDD" id="cd06260">
    <property type="entry name" value="DUF820-like"/>
    <property type="match status" value="1"/>
</dbReference>
<dbReference type="EMBL" id="PJRQ01000024">
    <property type="protein sequence ID" value="PLR14807.1"/>
    <property type="molecule type" value="Genomic_DNA"/>
</dbReference>
<dbReference type="PANTHER" id="PTHR35400">
    <property type="entry name" value="SLR1083 PROTEIN"/>
    <property type="match status" value="1"/>
</dbReference>
<keyword evidence="5" id="KW-1185">Reference proteome</keyword>
<evidence type="ECO:0000313" key="3">
    <source>
        <dbReference type="EMBL" id="PLR14807.1"/>
    </source>
</evidence>
<dbReference type="InterPro" id="IPR008538">
    <property type="entry name" value="Uma2"/>
</dbReference>
<feature type="domain" description="Putative restriction endonuclease" evidence="1">
    <location>
        <begin position="46"/>
        <end position="194"/>
    </location>
</feature>
<name>A0A2N5CT24_9CAUL</name>
<dbReference type="Proteomes" id="UP000234483">
    <property type="component" value="Unassembled WGS sequence"/>
</dbReference>
<reference evidence="3 4" key="1">
    <citation type="submission" date="2017-12" db="EMBL/GenBank/DDBJ databases">
        <title>The genome sequence of Caulobacter flavus CGMCC1 15093.</title>
        <authorList>
            <person name="Gao J."/>
            <person name="Mao X."/>
            <person name="Sun J."/>
        </authorList>
    </citation>
    <scope>NUCLEOTIDE SEQUENCE [LARGE SCALE GENOMIC DNA]</scope>
    <source>
        <strain evidence="3 4">CGMCC1 15093</strain>
    </source>
</reference>
<accession>A0A2N5CT24</accession>
<dbReference type="InterPro" id="IPR011335">
    <property type="entry name" value="Restrct_endonuc-II-like"/>
</dbReference>
<reference evidence="2 5" key="2">
    <citation type="submission" date="2018-01" db="EMBL/GenBank/DDBJ databases">
        <title>Complete genome sequence of Caulobacter flavus RHGG3.</title>
        <authorList>
            <person name="Yang E."/>
        </authorList>
    </citation>
    <scope>NUCLEOTIDE SEQUENCE [LARGE SCALE GENOMIC DNA]</scope>
    <source>
        <strain evidence="2 5">RHGG3</strain>
    </source>
</reference>
<dbReference type="PANTHER" id="PTHR35400:SF3">
    <property type="entry name" value="SLL1072 PROTEIN"/>
    <property type="match status" value="1"/>
</dbReference>
<dbReference type="Gene3D" id="3.90.1570.10">
    <property type="entry name" value="tt1808, chain A"/>
    <property type="match status" value="1"/>
</dbReference>
<dbReference type="SUPFAM" id="SSF52980">
    <property type="entry name" value="Restriction endonuclease-like"/>
    <property type="match status" value="1"/>
</dbReference>
<dbReference type="Pfam" id="PF05685">
    <property type="entry name" value="Uma2"/>
    <property type="match status" value="1"/>
</dbReference>